<name>A0ABQ2ICT1_9PSEU</name>
<dbReference type="EMBL" id="BMNC01000007">
    <property type="protein sequence ID" value="GGN04997.1"/>
    <property type="molecule type" value="Genomic_DNA"/>
</dbReference>
<evidence type="ECO:0000313" key="1">
    <source>
        <dbReference type="EMBL" id="GGN04997.1"/>
    </source>
</evidence>
<keyword evidence="2" id="KW-1185">Reference proteome</keyword>
<protein>
    <recommendedName>
        <fullName evidence="3">Lipoprotein</fullName>
    </recommendedName>
</protein>
<accession>A0ABQ2ICT1</accession>
<dbReference type="RefSeq" id="WP_189157279.1">
    <property type="nucleotide sequence ID" value="NZ_BMNC01000007.1"/>
</dbReference>
<comment type="caution">
    <text evidence="1">The sequence shown here is derived from an EMBL/GenBank/DDBJ whole genome shotgun (WGS) entry which is preliminary data.</text>
</comment>
<dbReference type="Proteomes" id="UP000597656">
    <property type="component" value="Unassembled WGS sequence"/>
</dbReference>
<gene>
    <name evidence="1" type="ORF">GCM10011609_50310</name>
</gene>
<dbReference type="PROSITE" id="PS51257">
    <property type="entry name" value="PROKAR_LIPOPROTEIN"/>
    <property type="match status" value="1"/>
</dbReference>
<evidence type="ECO:0000313" key="2">
    <source>
        <dbReference type="Proteomes" id="UP000597656"/>
    </source>
</evidence>
<sequence length="115" mass="12498">MRKIIAALAACLALTACGRWENEIRFEVTRINPCYDGYSDTLCTTRLYLAPVGELPSGAPEPDAFKDAFVEPDDFASDGVTATTGDEIICAAREVSDGFEYLNGLPLTLEQCRKA</sequence>
<reference evidence="2" key="1">
    <citation type="journal article" date="2019" name="Int. J. Syst. Evol. Microbiol.">
        <title>The Global Catalogue of Microorganisms (GCM) 10K type strain sequencing project: providing services to taxonomists for standard genome sequencing and annotation.</title>
        <authorList>
            <consortium name="The Broad Institute Genomics Platform"/>
            <consortium name="The Broad Institute Genome Sequencing Center for Infectious Disease"/>
            <person name="Wu L."/>
            <person name="Ma J."/>
        </authorList>
    </citation>
    <scope>NUCLEOTIDE SEQUENCE [LARGE SCALE GENOMIC DNA]</scope>
    <source>
        <strain evidence="2">CGMCC 4.7319</strain>
    </source>
</reference>
<proteinExistence type="predicted"/>
<evidence type="ECO:0008006" key="3">
    <source>
        <dbReference type="Google" id="ProtNLM"/>
    </source>
</evidence>
<organism evidence="1 2">
    <name type="scientific">Lentzea pudingi</name>
    <dbReference type="NCBI Taxonomy" id="1789439"/>
    <lineage>
        <taxon>Bacteria</taxon>
        <taxon>Bacillati</taxon>
        <taxon>Actinomycetota</taxon>
        <taxon>Actinomycetes</taxon>
        <taxon>Pseudonocardiales</taxon>
        <taxon>Pseudonocardiaceae</taxon>
        <taxon>Lentzea</taxon>
    </lineage>
</organism>